<feature type="transmembrane region" description="Helical" evidence="1">
    <location>
        <begin position="20"/>
        <end position="42"/>
    </location>
</feature>
<keyword evidence="1" id="KW-1133">Transmembrane helix</keyword>
<comment type="caution">
    <text evidence="2">The sequence shown here is derived from an EMBL/GenBank/DDBJ whole genome shotgun (WGS) entry which is preliminary data.</text>
</comment>
<proteinExistence type="predicted"/>
<evidence type="ECO:0000313" key="3">
    <source>
        <dbReference type="Proteomes" id="UP000298416"/>
    </source>
</evidence>
<feature type="transmembrane region" description="Helical" evidence="1">
    <location>
        <begin position="276"/>
        <end position="304"/>
    </location>
</feature>
<protein>
    <submittedName>
        <fullName evidence="2">Uncharacterized protein</fullName>
    </submittedName>
</protein>
<feature type="transmembrane region" description="Helical" evidence="1">
    <location>
        <begin position="49"/>
        <end position="69"/>
    </location>
</feature>
<dbReference type="OrthoDB" id="1915303at2759"/>
<reference evidence="2" key="2">
    <citation type="submission" date="2020-08" db="EMBL/GenBank/DDBJ databases">
        <title>Plant Genome Project.</title>
        <authorList>
            <person name="Zhang R.-G."/>
        </authorList>
    </citation>
    <scope>NUCLEOTIDE SEQUENCE</scope>
    <source>
        <strain evidence="2">Huo1</strain>
        <tissue evidence="2">Leaf</tissue>
    </source>
</reference>
<feature type="transmembrane region" description="Helical" evidence="1">
    <location>
        <begin position="228"/>
        <end position="249"/>
    </location>
</feature>
<keyword evidence="3" id="KW-1185">Reference proteome</keyword>
<accession>A0A8X8VZ05</accession>
<dbReference type="Proteomes" id="UP000298416">
    <property type="component" value="Unassembled WGS sequence"/>
</dbReference>
<dbReference type="AlphaFoldDB" id="A0A8X8VZ05"/>
<feature type="transmembrane region" description="Helical" evidence="1">
    <location>
        <begin position="355"/>
        <end position="377"/>
    </location>
</feature>
<feature type="transmembrane region" description="Helical" evidence="1">
    <location>
        <begin position="145"/>
        <end position="170"/>
    </location>
</feature>
<name>A0A8X8VZ05_SALSN</name>
<keyword evidence="1" id="KW-0472">Membrane</keyword>
<organism evidence="2">
    <name type="scientific">Salvia splendens</name>
    <name type="common">Scarlet sage</name>
    <dbReference type="NCBI Taxonomy" id="180675"/>
    <lineage>
        <taxon>Eukaryota</taxon>
        <taxon>Viridiplantae</taxon>
        <taxon>Streptophyta</taxon>
        <taxon>Embryophyta</taxon>
        <taxon>Tracheophyta</taxon>
        <taxon>Spermatophyta</taxon>
        <taxon>Magnoliopsida</taxon>
        <taxon>eudicotyledons</taxon>
        <taxon>Gunneridae</taxon>
        <taxon>Pentapetalae</taxon>
        <taxon>asterids</taxon>
        <taxon>lamiids</taxon>
        <taxon>Lamiales</taxon>
        <taxon>Lamiaceae</taxon>
        <taxon>Nepetoideae</taxon>
        <taxon>Mentheae</taxon>
        <taxon>Salviinae</taxon>
        <taxon>Salvia</taxon>
        <taxon>Salvia subgen. Calosphace</taxon>
        <taxon>core Calosphace</taxon>
    </lineage>
</organism>
<evidence type="ECO:0000313" key="2">
    <source>
        <dbReference type="EMBL" id="KAG6384981.1"/>
    </source>
</evidence>
<keyword evidence="1" id="KW-0812">Transmembrane</keyword>
<dbReference type="EMBL" id="PNBA02000022">
    <property type="protein sequence ID" value="KAG6384981.1"/>
    <property type="molecule type" value="Genomic_DNA"/>
</dbReference>
<dbReference type="PANTHER" id="PTHR35307:SF3">
    <property type="entry name" value="DUF4220 DOMAIN-CONTAINING PROTEIN"/>
    <property type="match status" value="1"/>
</dbReference>
<feature type="transmembrane region" description="Helical" evidence="1">
    <location>
        <begin position="81"/>
        <end position="99"/>
    </location>
</feature>
<sequence>MPTSQLIKLVQDSLDSTMPYIAMYIAAASAVCTLAMAADAFIAFRTKMYWLPCNYFSLTVLAVAMKLPLDLTALDLSVNDKFARISSLVLMSTAVSNFMTSLGSMEDNEIVLNMAALGILVVTIAGNVCIHIAKIHSFEPRLYLFLPQQIATVVIMLLFLTMLCCMSLMVPGAKRYIGLRYNEMHKSVSKNRQVEWGKFSSEELENMVKGYWVMAQTSSPQFVLARSAISSVSGVLCLFTALFLVQVWFVRNRLEAHASGSNFNLAYLDSNYGPSVYWILAIQTIGVVMGTLAPVLRWLAALWFKISETEGRSFRDELKVDKYWTWRLEEWRDSPLPFHVQNRVCKKILRDVLRFVLNLCIGVQILFVSAGKLVLFISSRFGSAVFFCFCKNKRPVSTGAQVDFSQYVLLEGEPRLPYKILKNICNEADKLTCVGEEKQPRNLIQLLKKSSNFKGVG</sequence>
<feature type="transmembrane region" description="Helical" evidence="1">
    <location>
        <begin position="111"/>
        <end position="133"/>
    </location>
</feature>
<dbReference type="PANTHER" id="PTHR35307">
    <property type="entry name" value="PROTEIN, PUTATIVE-RELATED"/>
    <property type="match status" value="1"/>
</dbReference>
<reference evidence="2" key="1">
    <citation type="submission" date="2018-01" db="EMBL/GenBank/DDBJ databases">
        <authorList>
            <person name="Mao J.F."/>
        </authorList>
    </citation>
    <scope>NUCLEOTIDE SEQUENCE</scope>
    <source>
        <strain evidence="2">Huo1</strain>
        <tissue evidence="2">Leaf</tissue>
    </source>
</reference>
<evidence type="ECO:0000256" key="1">
    <source>
        <dbReference type="SAM" id="Phobius"/>
    </source>
</evidence>
<gene>
    <name evidence="2" type="ORF">SASPL_153804</name>
</gene>